<dbReference type="Gene3D" id="2.40.160.20">
    <property type="match status" value="1"/>
</dbReference>
<feature type="chain" id="PRO_5011470997" evidence="1">
    <location>
        <begin position="22"/>
        <end position="233"/>
    </location>
</feature>
<protein>
    <submittedName>
        <fullName evidence="2">Outer membrane protein beta-barrel domain-containing protein</fullName>
    </submittedName>
</protein>
<evidence type="ECO:0000313" key="3">
    <source>
        <dbReference type="Proteomes" id="UP000199673"/>
    </source>
</evidence>
<dbReference type="AlphaFoldDB" id="A0A1I7E725"/>
<feature type="signal peptide" evidence="1">
    <location>
        <begin position="1"/>
        <end position="21"/>
    </location>
</feature>
<dbReference type="Proteomes" id="UP000199673">
    <property type="component" value="Unassembled WGS sequence"/>
</dbReference>
<name>A0A1I7E725_9BACT</name>
<gene>
    <name evidence="2" type="ORF">SAMN04489724_0187</name>
</gene>
<dbReference type="OrthoDB" id="1492607at2"/>
<organism evidence="2 3">
    <name type="scientific">Algoriphagus locisalis</name>
    <dbReference type="NCBI Taxonomy" id="305507"/>
    <lineage>
        <taxon>Bacteria</taxon>
        <taxon>Pseudomonadati</taxon>
        <taxon>Bacteroidota</taxon>
        <taxon>Cytophagia</taxon>
        <taxon>Cytophagales</taxon>
        <taxon>Cyclobacteriaceae</taxon>
        <taxon>Algoriphagus</taxon>
    </lineage>
</organism>
<accession>A0A1I7E725</accession>
<evidence type="ECO:0000256" key="1">
    <source>
        <dbReference type="SAM" id="SignalP"/>
    </source>
</evidence>
<dbReference type="SUPFAM" id="SSF56925">
    <property type="entry name" value="OMPA-like"/>
    <property type="match status" value="1"/>
</dbReference>
<dbReference type="InterPro" id="IPR011250">
    <property type="entry name" value="OMP/PagP_B-barrel"/>
</dbReference>
<evidence type="ECO:0000313" key="2">
    <source>
        <dbReference type="EMBL" id="SFU19744.1"/>
    </source>
</evidence>
<reference evidence="3" key="1">
    <citation type="submission" date="2016-10" db="EMBL/GenBank/DDBJ databases">
        <authorList>
            <person name="Varghese N."/>
            <person name="Submissions S."/>
        </authorList>
    </citation>
    <scope>NUCLEOTIDE SEQUENCE [LARGE SCALE GENOMIC DNA]</scope>
    <source>
        <strain evidence="3">DSM 23445</strain>
    </source>
</reference>
<proteinExistence type="predicted"/>
<dbReference type="EMBL" id="FPBF01000011">
    <property type="protein sequence ID" value="SFU19744.1"/>
    <property type="molecule type" value="Genomic_DNA"/>
</dbReference>
<sequence>MIMRKFTLLLLFLISSNSLTAQFFIAGGHLNGGLPVSNLKQEVDKTFFPTLSGILLYEFYNKPIQVGLEVSYGIYGTKMEVRNDLYPGYTDEFRIRRNNNYTSGMAVFRYLPSMSSKLTPFVEIQAGANYLYSRFKIRPSIFEDVVEAGKDMQDWAFAYKVGGGIQFPLPGIDGGKLELRINYQDGGTMRFLTKGDTNYLPDNGNGEFEYNPRQSPLQLITASVGIVVYDAFW</sequence>
<keyword evidence="1" id="KW-0732">Signal</keyword>
<keyword evidence="3" id="KW-1185">Reference proteome</keyword>